<keyword evidence="2" id="KW-1185">Reference proteome</keyword>
<proteinExistence type="predicted"/>
<reference evidence="1 2" key="1">
    <citation type="submission" date="2021-11" db="EMBL/GenBank/DDBJ databases">
        <authorList>
            <person name="Islam A."/>
            <person name="Islam S."/>
            <person name="Flora M.S."/>
            <person name="Rahman M."/>
            <person name="Ziaur R.M."/>
            <person name="Epstein J.H."/>
            <person name="Hassan M."/>
            <person name="Klassen M."/>
            <person name="Woodard K."/>
            <person name="Webb A."/>
            <person name="Webby R.J."/>
            <person name="El Zowalaty M.E."/>
        </authorList>
    </citation>
    <scope>NUCLEOTIDE SEQUENCE [LARGE SCALE GENOMIC DNA]</scope>
    <source>
        <strain evidence="1">Pbs1</strain>
    </source>
</reference>
<comment type="caution">
    <text evidence="1">The sequence shown here is derived from an EMBL/GenBank/DDBJ whole genome shotgun (WGS) entry which is preliminary data.</text>
</comment>
<sequence>MIGPRREGYEHTLTGYNLLSFEAPKLLRARVRALATAKLVSVYSAHHGRLTEVKDHTQEDVTVTQRYNGFTSFAGSHMT</sequence>
<accession>A0ABN8DAU6</accession>
<organism evidence="1 2">
    <name type="scientific">Peronospora belbahrii</name>
    <dbReference type="NCBI Taxonomy" id="622444"/>
    <lineage>
        <taxon>Eukaryota</taxon>
        <taxon>Sar</taxon>
        <taxon>Stramenopiles</taxon>
        <taxon>Oomycota</taxon>
        <taxon>Peronosporomycetes</taxon>
        <taxon>Peronosporales</taxon>
        <taxon>Peronosporaceae</taxon>
        <taxon>Peronospora</taxon>
    </lineage>
</organism>
<dbReference type="Proteomes" id="UP001158986">
    <property type="component" value="Unassembled WGS sequence"/>
</dbReference>
<name>A0ABN8DAU6_9STRA</name>
<evidence type="ECO:0000313" key="1">
    <source>
        <dbReference type="EMBL" id="CAH0522349.1"/>
    </source>
</evidence>
<evidence type="ECO:0000313" key="2">
    <source>
        <dbReference type="Proteomes" id="UP001158986"/>
    </source>
</evidence>
<protein>
    <submittedName>
        <fullName evidence="1">Uncharacterized protein</fullName>
    </submittedName>
</protein>
<gene>
    <name evidence="1" type="ORF">PBS001_LOCUS8781</name>
</gene>
<dbReference type="EMBL" id="CAKLCB010000388">
    <property type="protein sequence ID" value="CAH0522349.1"/>
    <property type="molecule type" value="Genomic_DNA"/>
</dbReference>